<keyword evidence="4" id="KW-0804">Transcription</keyword>
<evidence type="ECO:0000256" key="4">
    <source>
        <dbReference type="ARBA" id="ARBA00023163"/>
    </source>
</evidence>
<dbReference type="Gene3D" id="3.40.50.2300">
    <property type="match status" value="1"/>
</dbReference>
<dbReference type="PROSITE" id="PS01124">
    <property type="entry name" value="HTH_ARAC_FAMILY_2"/>
    <property type="match status" value="1"/>
</dbReference>
<evidence type="ECO:0000256" key="2">
    <source>
        <dbReference type="ARBA" id="ARBA00023015"/>
    </source>
</evidence>
<proteinExistence type="predicted"/>
<dbReference type="InterPro" id="IPR011006">
    <property type="entry name" value="CheY-like_superfamily"/>
</dbReference>
<dbReference type="InterPro" id="IPR009057">
    <property type="entry name" value="Homeodomain-like_sf"/>
</dbReference>
<evidence type="ECO:0000259" key="9">
    <source>
        <dbReference type="PROSITE" id="PS50110"/>
    </source>
</evidence>
<dbReference type="Pfam" id="PF12833">
    <property type="entry name" value="HTH_18"/>
    <property type="match status" value="1"/>
</dbReference>
<dbReference type="GO" id="GO:0043565">
    <property type="term" value="F:sequence-specific DNA binding"/>
    <property type="evidence" value="ECO:0007669"/>
    <property type="project" value="InterPro"/>
</dbReference>
<dbReference type="PROSITE" id="PS00041">
    <property type="entry name" value="HTH_ARAC_FAMILY_1"/>
    <property type="match status" value="1"/>
</dbReference>
<keyword evidence="2" id="KW-0805">Transcription regulation</keyword>
<comment type="caution">
    <text evidence="10">The sequence shown here is derived from an EMBL/GenBank/DDBJ whole genome shotgun (WGS) entry which is preliminary data.</text>
</comment>
<feature type="modified residue" description="4-aspartylphosphate" evidence="6">
    <location>
        <position position="55"/>
    </location>
</feature>
<dbReference type="InterPro" id="IPR018062">
    <property type="entry name" value="HTH_AraC-typ_CS"/>
</dbReference>
<dbReference type="SUPFAM" id="SSF52172">
    <property type="entry name" value="CheY-like"/>
    <property type="match status" value="1"/>
</dbReference>
<evidence type="ECO:0000256" key="1">
    <source>
        <dbReference type="ARBA" id="ARBA00018672"/>
    </source>
</evidence>
<dbReference type="PROSITE" id="PS50110">
    <property type="entry name" value="RESPONSE_REGULATORY"/>
    <property type="match status" value="1"/>
</dbReference>
<evidence type="ECO:0000256" key="6">
    <source>
        <dbReference type="PROSITE-ProRule" id="PRU00169"/>
    </source>
</evidence>
<evidence type="ECO:0000256" key="5">
    <source>
        <dbReference type="ARBA" id="ARBA00024867"/>
    </source>
</evidence>
<dbReference type="SMART" id="SM00342">
    <property type="entry name" value="HTH_ARAC"/>
    <property type="match status" value="1"/>
</dbReference>
<dbReference type="CDD" id="cd17536">
    <property type="entry name" value="REC_YesN-like"/>
    <property type="match status" value="1"/>
</dbReference>
<evidence type="ECO:0000256" key="3">
    <source>
        <dbReference type="ARBA" id="ARBA00023125"/>
    </source>
</evidence>
<organism evidence="10 11">
    <name type="scientific">Candidatus Eisenbergiella stercorigallinarum</name>
    <dbReference type="NCBI Taxonomy" id="2838557"/>
    <lineage>
        <taxon>Bacteria</taxon>
        <taxon>Bacillati</taxon>
        <taxon>Bacillota</taxon>
        <taxon>Clostridia</taxon>
        <taxon>Lachnospirales</taxon>
        <taxon>Lachnospiraceae</taxon>
        <taxon>Eisenbergiella</taxon>
    </lineage>
</organism>
<accession>A0A9D2U221</accession>
<name>A0A9D2U221_9FIRM</name>
<reference evidence="10" key="1">
    <citation type="journal article" date="2021" name="PeerJ">
        <title>Extensive microbial diversity within the chicken gut microbiome revealed by metagenomics and culture.</title>
        <authorList>
            <person name="Gilroy R."/>
            <person name="Ravi A."/>
            <person name="Getino M."/>
            <person name="Pursley I."/>
            <person name="Horton D.L."/>
            <person name="Alikhan N.F."/>
            <person name="Baker D."/>
            <person name="Gharbi K."/>
            <person name="Hall N."/>
            <person name="Watson M."/>
            <person name="Adriaenssens E.M."/>
            <person name="Foster-Nyarko E."/>
            <person name="Jarju S."/>
            <person name="Secka A."/>
            <person name="Antonio M."/>
            <person name="Oren A."/>
            <person name="Chaudhuri R.R."/>
            <person name="La Ragione R."/>
            <person name="Hildebrand F."/>
            <person name="Pallen M.J."/>
        </authorList>
    </citation>
    <scope>NUCLEOTIDE SEQUENCE</scope>
    <source>
        <strain evidence="10">ChiHjej8B7-25341</strain>
    </source>
</reference>
<dbReference type="InterPro" id="IPR001789">
    <property type="entry name" value="Sig_transdc_resp-reg_receiver"/>
</dbReference>
<comment type="function">
    <text evidence="5">May play the central regulatory role in sporulation. It may be an element of the effector pathway responsible for the activation of sporulation genes in response to nutritional stress. Spo0A may act in concert with spo0H (a sigma factor) to control the expression of some genes that are critical to the sporulation process.</text>
</comment>
<dbReference type="Proteomes" id="UP000823851">
    <property type="component" value="Unassembled WGS sequence"/>
</dbReference>
<dbReference type="SMART" id="SM00448">
    <property type="entry name" value="REC"/>
    <property type="match status" value="1"/>
</dbReference>
<dbReference type="Gene3D" id="1.10.10.60">
    <property type="entry name" value="Homeodomain-like"/>
    <property type="match status" value="2"/>
</dbReference>
<dbReference type="PANTHER" id="PTHR43280">
    <property type="entry name" value="ARAC-FAMILY TRANSCRIPTIONAL REGULATOR"/>
    <property type="match status" value="1"/>
</dbReference>
<evidence type="ECO:0000313" key="10">
    <source>
        <dbReference type="EMBL" id="HJD32833.1"/>
    </source>
</evidence>
<dbReference type="GO" id="GO:0003700">
    <property type="term" value="F:DNA-binding transcription factor activity"/>
    <property type="evidence" value="ECO:0007669"/>
    <property type="project" value="InterPro"/>
</dbReference>
<feature type="domain" description="HTH araC/xylS-type" evidence="8">
    <location>
        <begin position="428"/>
        <end position="526"/>
    </location>
</feature>
<dbReference type="SUPFAM" id="SSF46689">
    <property type="entry name" value="Homeodomain-like"/>
    <property type="match status" value="2"/>
</dbReference>
<sequence>MYNLLIIDDEPLILESLYQMVLKKKKEQLYLFKATNGPEALRIFESRHIDIMMTDICMPGMDGIRLQEIVREKWPDCQVIFLTGQKEFALAKRAVTPGVISYVLKTEEDSAILSAIDMAWERLEKLYSDRARVMGLHRSLQEAIPVMKRDCVKSILYNRSHEDGIPSGLSEQLRVVNPDFQADAPFLLFLTDLSETPDTMEQEAVREILDQTVPGKYVRLSAFSEKNILCFFLQGEISVKLLREFLDIALNMCEKSGLRKPDIYIFGQPVSVKDAADAWYFLNCRRIELGVENGISVCLPDKTGTEAQAAGIACEDAIDRELLDNYLIQLDRDGWLNAVRNLFLRAGQGGEMQRISAYMETAASLLMAIRQYIPQENSFLDEAGLRRLSNYQYHENFKAACAWLTELSERYFLERERARTDARSYLIRRVNRYVEEHLADDVSLVGIGDHLGLSASYLSRLYKEVAGISLNRYIADRRISAAKRLLADETIKMQSIAEQTGLRSASYFTHYFKRYTGSTPQEYRKNLNGVRDAAAGGEERKGEEENEDETDRGGAAGHA</sequence>
<feature type="domain" description="Response regulatory" evidence="9">
    <location>
        <begin position="3"/>
        <end position="120"/>
    </location>
</feature>
<keyword evidence="3" id="KW-0238">DNA-binding</keyword>
<gene>
    <name evidence="10" type="ORF">H9912_12965</name>
</gene>
<evidence type="ECO:0000259" key="8">
    <source>
        <dbReference type="PROSITE" id="PS01124"/>
    </source>
</evidence>
<dbReference type="InterPro" id="IPR018060">
    <property type="entry name" value="HTH_AraC"/>
</dbReference>
<dbReference type="GO" id="GO:0000160">
    <property type="term" value="P:phosphorelay signal transduction system"/>
    <property type="evidence" value="ECO:0007669"/>
    <property type="project" value="InterPro"/>
</dbReference>
<dbReference type="AlphaFoldDB" id="A0A9D2U221"/>
<evidence type="ECO:0000313" key="11">
    <source>
        <dbReference type="Proteomes" id="UP000823851"/>
    </source>
</evidence>
<dbReference type="PANTHER" id="PTHR43280:SF2">
    <property type="entry name" value="HTH-TYPE TRANSCRIPTIONAL REGULATOR EXSA"/>
    <property type="match status" value="1"/>
</dbReference>
<protein>
    <recommendedName>
        <fullName evidence="1">Stage 0 sporulation protein A homolog</fullName>
    </recommendedName>
</protein>
<dbReference type="EMBL" id="DWUW01000370">
    <property type="protein sequence ID" value="HJD32833.1"/>
    <property type="molecule type" value="Genomic_DNA"/>
</dbReference>
<evidence type="ECO:0000256" key="7">
    <source>
        <dbReference type="SAM" id="MobiDB-lite"/>
    </source>
</evidence>
<feature type="region of interest" description="Disordered" evidence="7">
    <location>
        <begin position="523"/>
        <end position="559"/>
    </location>
</feature>
<dbReference type="Pfam" id="PF00072">
    <property type="entry name" value="Response_reg"/>
    <property type="match status" value="1"/>
</dbReference>
<reference evidence="10" key="2">
    <citation type="submission" date="2021-04" db="EMBL/GenBank/DDBJ databases">
        <authorList>
            <person name="Gilroy R."/>
        </authorList>
    </citation>
    <scope>NUCLEOTIDE SEQUENCE</scope>
    <source>
        <strain evidence="10">ChiHjej8B7-25341</strain>
    </source>
</reference>
<keyword evidence="6" id="KW-0597">Phosphoprotein</keyword>